<name>A0ACD3ACT0_9AGAR</name>
<feature type="non-terminal residue" evidence="1">
    <location>
        <position position="1"/>
    </location>
</feature>
<reference evidence="1 2" key="1">
    <citation type="journal article" date="2019" name="Nat. Ecol. Evol.">
        <title>Megaphylogeny resolves global patterns of mushroom evolution.</title>
        <authorList>
            <person name="Varga T."/>
            <person name="Krizsan K."/>
            <person name="Foldi C."/>
            <person name="Dima B."/>
            <person name="Sanchez-Garcia M."/>
            <person name="Sanchez-Ramirez S."/>
            <person name="Szollosi G.J."/>
            <person name="Szarkandi J.G."/>
            <person name="Papp V."/>
            <person name="Albert L."/>
            <person name="Andreopoulos W."/>
            <person name="Angelini C."/>
            <person name="Antonin V."/>
            <person name="Barry K.W."/>
            <person name="Bougher N.L."/>
            <person name="Buchanan P."/>
            <person name="Buyck B."/>
            <person name="Bense V."/>
            <person name="Catcheside P."/>
            <person name="Chovatia M."/>
            <person name="Cooper J."/>
            <person name="Damon W."/>
            <person name="Desjardin D."/>
            <person name="Finy P."/>
            <person name="Geml J."/>
            <person name="Haridas S."/>
            <person name="Hughes K."/>
            <person name="Justo A."/>
            <person name="Karasinski D."/>
            <person name="Kautmanova I."/>
            <person name="Kiss B."/>
            <person name="Kocsube S."/>
            <person name="Kotiranta H."/>
            <person name="LaButti K.M."/>
            <person name="Lechner B.E."/>
            <person name="Liimatainen K."/>
            <person name="Lipzen A."/>
            <person name="Lukacs Z."/>
            <person name="Mihaltcheva S."/>
            <person name="Morgado L.N."/>
            <person name="Niskanen T."/>
            <person name="Noordeloos M.E."/>
            <person name="Ohm R.A."/>
            <person name="Ortiz-Santana B."/>
            <person name="Ovrebo C."/>
            <person name="Racz N."/>
            <person name="Riley R."/>
            <person name="Savchenko A."/>
            <person name="Shiryaev A."/>
            <person name="Soop K."/>
            <person name="Spirin V."/>
            <person name="Szebenyi C."/>
            <person name="Tomsovsky M."/>
            <person name="Tulloss R.E."/>
            <person name="Uehling J."/>
            <person name="Grigoriev I.V."/>
            <person name="Vagvolgyi C."/>
            <person name="Papp T."/>
            <person name="Martin F.M."/>
            <person name="Miettinen O."/>
            <person name="Hibbett D.S."/>
            <person name="Nagy L.G."/>
        </authorList>
    </citation>
    <scope>NUCLEOTIDE SEQUENCE [LARGE SCALE GENOMIC DNA]</scope>
    <source>
        <strain evidence="1 2">NL-1719</strain>
    </source>
</reference>
<protein>
    <submittedName>
        <fullName evidence="1">Uncharacterized protein</fullName>
    </submittedName>
</protein>
<organism evidence="1 2">
    <name type="scientific">Pluteus cervinus</name>
    <dbReference type="NCBI Taxonomy" id="181527"/>
    <lineage>
        <taxon>Eukaryota</taxon>
        <taxon>Fungi</taxon>
        <taxon>Dikarya</taxon>
        <taxon>Basidiomycota</taxon>
        <taxon>Agaricomycotina</taxon>
        <taxon>Agaricomycetes</taxon>
        <taxon>Agaricomycetidae</taxon>
        <taxon>Agaricales</taxon>
        <taxon>Pluteineae</taxon>
        <taxon>Pluteaceae</taxon>
        <taxon>Pluteus</taxon>
    </lineage>
</organism>
<proteinExistence type="predicted"/>
<dbReference type="EMBL" id="ML208533">
    <property type="protein sequence ID" value="TFK63245.1"/>
    <property type="molecule type" value="Genomic_DNA"/>
</dbReference>
<evidence type="ECO:0000313" key="1">
    <source>
        <dbReference type="EMBL" id="TFK63245.1"/>
    </source>
</evidence>
<dbReference type="Proteomes" id="UP000308600">
    <property type="component" value="Unassembled WGS sequence"/>
</dbReference>
<evidence type="ECO:0000313" key="2">
    <source>
        <dbReference type="Proteomes" id="UP000308600"/>
    </source>
</evidence>
<gene>
    <name evidence="1" type="ORF">BDN72DRAFT_902588</name>
</gene>
<keyword evidence="2" id="KW-1185">Reference proteome</keyword>
<sequence>SSGEVKVPSAASIQATVQDVQVSSGEVKVPSAASTQATIQDVEMTAAYLDVPSLKIDFSDLFHIGTNFRSYPDLSSPQFDPVRQFLNAVDSMDTNPDEILSLQDADMGDYEREKHMKTAIRERKYIEALVRQGHVVLGTALALASHHRDALKLAARLRKIVDPKLKTRVEVARNRKDVPLNRGRRTYTPYGRFSALARAGYNEMW</sequence>
<accession>A0ACD3ACT0</accession>